<dbReference type="Gene3D" id="2.40.10.10">
    <property type="entry name" value="Trypsin-like serine proteases"/>
    <property type="match status" value="1"/>
</dbReference>
<dbReference type="AlphaFoldDB" id="A0AAE0FVQ4"/>
<accession>A0AAE0FVQ4</accession>
<evidence type="ECO:0000313" key="1">
    <source>
        <dbReference type="EMBL" id="KAK3266755.1"/>
    </source>
</evidence>
<gene>
    <name evidence="1" type="ORF">CYMTET_24649</name>
</gene>
<keyword evidence="2" id="KW-1185">Reference proteome</keyword>
<name>A0AAE0FVQ4_9CHLO</name>
<proteinExistence type="predicted"/>
<protein>
    <submittedName>
        <fullName evidence="1">Uncharacterized protein</fullName>
    </submittedName>
</protein>
<comment type="caution">
    <text evidence="1">The sequence shown here is derived from an EMBL/GenBank/DDBJ whole genome shotgun (WGS) entry which is preliminary data.</text>
</comment>
<dbReference type="EMBL" id="LGRX02012847">
    <property type="protein sequence ID" value="KAK3266755.1"/>
    <property type="molecule type" value="Genomic_DNA"/>
</dbReference>
<sequence length="160" mass="16170">MVGDLFPRAQTRLSLRVAKGYPRLADVKSMCVGVIIGASALAAYQYHGAAREPHQNTTFNDVLPGTLHLQHLAAISRADASTAVRVGSNGGLAGSPAPAAAGPPVRMLTSNSISDAVDNAAPAVVNITTSTSMLGVLSGKASGSGFIIKVCRAILSSGAC</sequence>
<organism evidence="1 2">
    <name type="scientific">Cymbomonas tetramitiformis</name>
    <dbReference type="NCBI Taxonomy" id="36881"/>
    <lineage>
        <taxon>Eukaryota</taxon>
        <taxon>Viridiplantae</taxon>
        <taxon>Chlorophyta</taxon>
        <taxon>Pyramimonadophyceae</taxon>
        <taxon>Pyramimonadales</taxon>
        <taxon>Pyramimonadaceae</taxon>
        <taxon>Cymbomonas</taxon>
    </lineage>
</organism>
<dbReference type="Proteomes" id="UP001190700">
    <property type="component" value="Unassembled WGS sequence"/>
</dbReference>
<reference evidence="1 2" key="1">
    <citation type="journal article" date="2015" name="Genome Biol. Evol.">
        <title>Comparative Genomics of a Bacterivorous Green Alga Reveals Evolutionary Causalities and Consequences of Phago-Mixotrophic Mode of Nutrition.</title>
        <authorList>
            <person name="Burns J.A."/>
            <person name="Paasch A."/>
            <person name="Narechania A."/>
            <person name="Kim E."/>
        </authorList>
    </citation>
    <scope>NUCLEOTIDE SEQUENCE [LARGE SCALE GENOMIC DNA]</scope>
    <source>
        <strain evidence="1 2">PLY_AMNH</strain>
    </source>
</reference>
<dbReference type="InterPro" id="IPR043504">
    <property type="entry name" value="Peptidase_S1_PA_chymotrypsin"/>
</dbReference>
<evidence type="ECO:0000313" key="2">
    <source>
        <dbReference type="Proteomes" id="UP001190700"/>
    </source>
</evidence>